<evidence type="ECO:0000313" key="2">
    <source>
        <dbReference type="Proteomes" id="UP000193944"/>
    </source>
</evidence>
<proteinExistence type="predicted"/>
<dbReference type="STRING" id="1754192.A0A1Y1WDX5"/>
<dbReference type="PANTHER" id="PTHR11741:SF0">
    <property type="entry name" value="ELONGATION FACTOR TS, MITOCHONDRIAL"/>
    <property type="match status" value="1"/>
</dbReference>
<dbReference type="InterPro" id="IPR001816">
    <property type="entry name" value="Transl_elong_EFTs/EF1B"/>
</dbReference>
<sequence>MNFDILKNQSALNINCIRNFQHPIQYNNNLNIIYNKLFYSTNNNKKKGLLGLVLNQDGKGGCLVDIRVREPIITRSDYFKRFAKRVAATSLFLGSEIEQQNNSKKKKVKAGKCQIINTNKLLESPLLPHPNANPVDESEFQFQLVKDALNNCSWKLNDELEIYRSIISQHSSRVVTGGFIMTIPKNGSIETPIDIINCLTNLSDEDTILQEQGFGELASMLTLSLKGKRSKAVSVCRKMSRFANQLAKHITVFNPLYISENEYKKKTKKTEVPDEDKDKILLNQKFMFDNEHTVAEALKNVGDIDDVEVTVSSFVRWSI</sequence>
<evidence type="ECO:0000313" key="1">
    <source>
        <dbReference type="EMBL" id="ORX71727.1"/>
    </source>
</evidence>
<protein>
    <submittedName>
        <fullName evidence="1">Uncharacterized protein</fullName>
    </submittedName>
</protein>
<dbReference type="GO" id="GO:0070125">
    <property type="term" value="P:mitochondrial translational elongation"/>
    <property type="evidence" value="ECO:0007669"/>
    <property type="project" value="TreeGrafter"/>
</dbReference>
<dbReference type="PANTHER" id="PTHR11741">
    <property type="entry name" value="ELONGATION FACTOR TS"/>
    <property type="match status" value="1"/>
</dbReference>
<dbReference type="Gene3D" id="3.30.479.20">
    <property type="entry name" value="Elongation factor Ts, dimerisation domain"/>
    <property type="match status" value="2"/>
</dbReference>
<reference evidence="1 2" key="1">
    <citation type="submission" date="2016-08" db="EMBL/GenBank/DDBJ databases">
        <title>A Parts List for Fungal Cellulosomes Revealed by Comparative Genomics.</title>
        <authorList>
            <consortium name="DOE Joint Genome Institute"/>
            <person name="Haitjema C.H."/>
            <person name="Gilmore S.P."/>
            <person name="Henske J.K."/>
            <person name="Solomon K.V."/>
            <person name="De Groot R."/>
            <person name="Kuo A."/>
            <person name="Mondo S.J."/>
            <person name="Salamov A.A."/>
            <person name="Labutti K."/>
            <person name="Zhao Z."/>
            <person name="Chiniquy J."/>
            <person name="Barry K."/>
            <person name="Brewer H.M."/>
            <person name="Purvine S.O."/>
            <person name="Wright A.T."/>
            <person name="Boxma B."/>
            <person name="Van Alen T."/>
            <person name="Hackstein J.H."/>
            <person name="Baker S.E."/>
            <person name="Grigoriev I.V."/>
            <person name="O'Malley M.A."/>
        </authorList>
    </citation>
    <scope>NUCLEOTIDE SEQUENCE [LARGE SCALE GENOMIC DNA]</scope>
    <source>
        <strain evidence="1 2">S4</strain>
    </source>
</reference>
<dbReference type="AlphaFoldDB" id="A0A1Y1WDX5"/>
<dbReference type="EMBL" id="MCFG01000399">
    <property type="protein sequence ID" value="ORX71727.1"/>
    <property type="molecule type" value="Genomic_DNA"/>
</dbReference>
<keyword evidence="2" id="KW-1185">Reference proteome</keyword>
<accession>A0A1Y1WDX5</accession>
<reference evidence="1 2" key="2">
    <citation type="submission" date="2016-08" db="EMBL/GenBank/DDBJ databases">
        <title>Pervasive Adenine N6-methylation of Active Genes in Fungi.</title>
        <authorList>
            <consortium name="DOE Joint Genome Institute"/>
            <person name="Mondo S.J."/>
            <person name="Dannebaum R.O."/>
            <person name="Kuo R.C."/>
            <person name="Labutti K."/>
            <person name="Haridas S."/>
            <person name="Kuo A."/>
            <person name="Salamov A."/>
            <person name="Ahrendt S.R."/>
            <person name="Lipzen A."/>
            <person name="Sullivan W."/>
            <person name="Andreopoulos W.B."/>
            <person name="Clum A."/>
            <person name="Lindquist E."/>
            <person name="Daum C."/>
            <person name="Ramamoorthy G.K."/>
            <person name="Gryganskyi A."/>
            <person name="Culley D."/>
            <person name="Magnuson J.K."/>
            <person name="James T.Y."/>
            <person name="O'Malley M.A."/>
            <person name="Stajich J.E."/>
            <person name="Spatafora J.W."/>
            <person name="Visel A."/>
            <person name="Grigoriev I.V."/>
        </authorList>
    </citation>
    <scope>NUCLEOTIDE SEQUENCE [LARGE SCALE GENOMIC DNA]</scope>
    <source>
        <strain evidence="1 2">S4</strain>
    </source>
</reference>
<dbReference type="GO" id="GO:0005739">
    <property type="term" value="C:mitochondrion"/>
    <property type="evidence" value="ECO:0007669"/>
    <property type="project" value="GOC"/>
</dbReference>
<dbReference type="OrthoDB" id="2136586at2759"/>
<gene>
    <name evidence="1" type="ORF">BCR32DRAFT_330067</name>
</gene>
<dbReference type="GO" id="GO:0003746">
    <property type="term" value="F:translation elongation factor activity"/>
    <property type="evidence" value="ECO:0007669"/>
    <property type="project" value="InterPro"/>
</dbReference>
<dbReference type="Proteomes" id="UP000193944">
    <property type="component" value="Unassembled WGS sequence"/>
</dbReference>
<dbReference type="InterPro" id="IPR036402">
    <property type="entry name" value="EF-Ts_dimer_sf"/>
</dbReference>
<comment type="caution">
    <text evidence="1">The sequence shown here is derived from an EMBL/GenBank/DDBJ whole genome shotgun (WGS) entry which is preliminary data.</text>
</comment>
<dbReference type="SUPFAM" id="SSF54713">
    <property type="entry name" value="Elongation factor Ts (EF-Ts), dimerisation domain"/>
    <property type="match status" value="1"/>
</dbReference>
<organism evidence="1 2">
    <name type="scientific">Anaeromyces robustus</name>
    <dbReference type="NCBI Taxonomy" id="1754192"/>
    <lineage>
        <taxon>Eukaryota</taxon>
        <taxon>Fungi</taxon>
        <taxon>Fungi incertae sedis</taxon>
        <taxon>Chytridiomycota</taxon>
        <taxon>Chytridiomycota incertae sedis</taxon>
        <taxon>Neocallimastigomycetes</taxon>
        <taxon>Neocallimastigales</taxon>
        <taxon>Neocallimastigaceae</taxon>
        <taxon>Anaeromyces</taxon>
    </lineage>
</organism>
<name>A0A1Y1WDX5_9FUNG</name>